<dbReference type="InterPro" id="IPR036105">
    <property type="entry name" value="DiNase_FeMo-co_biosyn_sf"/>
</dbReference>
<dbReference type="InterPro" id="IPR003731">
    <property type="entry name" value="Di-Nase_FeMo-co_biosynth"/>
</dbReference>
<proteinExistence type="predicted"/>
<dbReference type="Gene3D" id="3.30.420.130">
    <property type="entry name" value="Dinitrogenase iron-molybdenum cofactor biosynthesis domain"/>
    <property type="match status" value="1"/>
</dbReference>
<organism evidence="3">
    <name type="scientific">Escherichia coli</name>
    <dbReference type="NCBI Taxonomy" id="562"/>
    <lineage>
        <taxon>Bacteria</taxon>
        <taxon>Pseudomonadati</taxon>
        <taxon>Pseudomonadota</taxon>
        <taxon>Gammaproteobacteria</taxon>
        <taxon>Enterobacterales</taxon>
        <taxon>Enterobacteriaceae</taxon>
        <taxon>Escherichia</taxon>
    </lineage>
</organism>
<dbReference type="AlphaFoldDB" id="A0A3L0W3J7"/>
<evidence type="ECO:0000256" key="1">
    <source>
        <dbReference type="ARBA" id="ARBA00023231"/>
    </source>
</evidence>
<keyword evidence="1" id="KW-0535">Nitrogen fixation</keyword>
<dbReference type="Pfam" id="PF02579">
    <property type="entry name" value="Nitro_FeMo-Co"/>
    <property type="match status" value="1"/>
</dbReference>
<sequence>MNTEHGLMMAPAANRAVMLTRGQLASHFTRAEQLQIVSPEGTVLATLPNPAAGEGCGGKQALLVTLKAHQVNQVVVRNIGERMLGRLLTGGMQVVQCRSARLPWPALLAEGNLQPLTEPSQGRRSQHHAGKPVIHAIKRDGHDGAERPPCQGGCCGEGNTGCHNTKEANSCHCC</sequence>
<dbReference type="SUPFAM" id="SSF53146">
    <property type="entry name" value="Nitrogenase accessory factor-like"/>
    <property type="match status" value="1"/>
</dbReference>
<name>A0A3L0W3J7_ECOLX</name>
<reference evidence="3" key="1">
    <citation type="submission" date="2018-10" db="EMBL/GenBank/DDBJ databases">
        <authorList>
            <consortium name="NARMS: The National Antimicrobial Resistance Monitoring System"/>
        </authorList>
    </citation>
    <scope>NUCLEOTIDE SEQUENCE [LARGE SCALE GENOMIC DNA]</scope>
    <source>
        <strain evidence="3">CVM N17EC0388</strain>
    </source>
</reference>
<gene>
    <name evidence="3" type="ORF">D9F05_20120</name>
</gene>
<protein>
    <recommendedName>
        <fullName evidence="2">Dinitrogenase iron-molybdenum cofactor biosynthesis domain-containing protein</fullName>
    </recommendedName>
</protein>
<feature type="domain" description="Dinitrogenase iron-molybdenum cofactor biosynthesis" evidence="2">
    <location>
        <begin position="22"/>
        <end position="97"/>
    </location>
</feature>
<dbReference type="EMBL" id="RNRV01000048">
    <property type="protein sequence ID" value="MHO06622.1"/>
    <property type="molecule type" value="Genomic_DNA"/>
</dbReference>
<evidence type="ECO:0000313" key="3">
    <source>
        <dbReference type="EMBL" id="MHO06622.1"/>
    </source>
</evidence>
<evidence type="ECO:0000259" key="2">
    <source>
        <dbReference type="Pfam" id="PF02579"/>
    </source>
</evidence>
<accession>A0A3L0W3J7</accession>
<comment type="caution">
    <text evidence="3">The sequence shown here is derived from an EMBL/GenBank/DDBJ whole genome shotgun (WGS) entry which is preliminary data.</text>
</comment>